<keyword evidence="2" id="KW-1185">Reference proteome</keyword>
<organism evidence="1 2">
    <name type="scientific">Methylocystis hirsuta</name>
    <dbReference type="NCBI Taxonomy" id="369798"/>
    <lineage>
        <taxon>Bacteria</taxon>
        <taxon>Pseudomonadati</taxon>
        <taxon>Pseudomonadota</taxon>
        <taxon>Alphaproteobacteria</taxon>
        <taxon>Hyphomicrobiales</taxon>
        <taxon>Methylocystaceae</taxon>
        <taxon>Methylocystis</taxon>
    </lineage>
</organism>
<evidence type="ECO:0000313" key="2">
    <source>
        <dbReference type="Proteomes" id="UP000268623"/>
    </source>
</evidence>
<dbReference type="Proteomes" id="UP000268623">
    <property type="component" value="Unassembled WGS sequence"/>
</dbReference>
<comment type="caution">
    <text evidence="1">The sequence shown here is derived from an EMBL/GenBank/DDBJ whole genome shotgun (WGS) entry which is preliminary data.</text>
</comment>
<dbReference type="EMBL" id="QWDD01000001">
    <property type="protein sequence ID" value="RNJ50941.1"/>
    <property type="molecule type" value="Genomic_DNA"/>
</dbReference>
<proteinExistence type="predicted"/>
<protein>
    <submittedName>
        <fullName evidence="1">Uncharacterized protein</fullName>
    </submittedName>
</protein>
<sequence length="194" mass="20854">MVFAQDGAFSTWGQYYQSNDPQDVNFGFEATTVLKSIMRNIVTAFARGVEVCNNLTMTGIESMPSICKSVAHLSQGAYVSKAAYEASDAWWVNQANWYPAGGAQNYYAQFLHTLQTSANANLFYRQNGFLGTAYASSNQNSPMGMAYGFAYDETPQYLSSVAPAAALATVSSKLDPIPVGLGQPASLVVTVGPH</sequence>
<evidence type="ECO:0000313" key="1">
    <source>
        <dbReference type="EMBL" id="RNJ50941.1"/>
    </source>
</evidence>
<reference evidence="1 2" key="1">
    <citation type="submission" date="2018-08" db="EMBL/GenBank/DDBJ databases">
        <title>Genome sequence of Methylocystis hirsuta CSC1, a methanotroph able to accumulate PHAs.</title>
        <authorList>
            <person name="Bordel S."/>
            <person name="Rodriguez E."/>
            <person name="Gancedo J."/>
            <person name="Munoz R."/>
        </authorList>
    </citation>
    <scope>NUCLEOTIDE SEQUENCE [LARGE SCALE GENOMIC DNA]</scope>
    <source>
        <strain evidence="1 2">CSC1</strain>
    </source>
</reference>
<gene>
    <name evidence="1" type="ORF">D1O30_16470</name>
</gene>
<dbReference type="AlphaFoldDB" id="A0A3M9XSE3"/>
<name>A0A3M9XSE3_9HYPH</name>
<accession>A0A3M9XSE3</accession>